<protein>
    <recommendedName>
        <fullName evidence="6">MalT-like TPR region domain-containing protein</fullName>
    </recommendedName>
</protein>
<dbReference type="InterPro" id="IPR042621">
    <property type="entry name" value="TTC23/TTC23L"/>
</dbReference>
<dbReference type="SMART" id="SM00028">
    <property type="entry name" value="TPR"/>
    <property type="match status" value="4"/>
</dbReference>
<proteinExistence type="predicted"/>
<dbReference type="Gene3D" id="1.25.40.10">
    <property type="entry name" value="Tetratricopeptide repeat domain"/>
    <property type="match status" value="2"/>
</dbReference>
<dbReference type="OrthoDB" id="38368at2759"/>
<dbReference type="Pfam" id="PF13424">
    <property type="entry name" value="TPR_12"/>
    <property type="match status" value="1"/>
</dbReference>
<evidence type="ECO:0000256" key="1">
    <source>
        <dbReference type="SAM" id="MobiDB-lite"/>
    </source>
</evidence>
<evidence type="ECO:0000313" key="2">
    <source>
        <dbReference type="EMBL" id="CEP02513.1"/>
    </source>
</evidence>
<reference evidence="3 5" key="2">
    <citation type="submission" date="2018-03" db="EMBL/GenBank/DDBJ databases">
        <authorList>
            <person name="Fogelqvist J."/>
        </authorList>
    </citation>
    <scope>NUCLEOTIDE SEQUENCE [LARGE SCALE GENOMIC DNA]</scope>
</reference>
<sequence>MSSHSKSGAIIGLDSSMGFNHAAVMFGGHHAAKRRSRPSLQGGERRRRSPSPSSKRANGRHPDADVDVEPVDMTPPEERLTNHAVRCVGYEEAHDFDNLVLGRTHCLALAQLCFGKLHPEVTLAHCRLAHAYLRKGLFPQAEGHAQAALERLDQCDHGTSADPIRFSALATLGQAYVGQRQFAKAEPHLNKATLLPAPTPAEKCDLLVAIAAVQTNKRFYGDAATTLETAVGEKLKSVSETHPDMLAMFLALGRVYLKLASSLNDAGGALVGKAVATLTRAVNVGVANEVVYRQEMGDALFHLGVALAETDSPTASIDNFERALKIYRNLHGRQSSQVARTLRQIASLFVKLRNVDSAIQYLAMTIKAESRLHGPNSLQVADLIKTRGDVETLGSRFQVAVASFQEAETIYETLQGSESAQAAECRERILRTRELQASHAAAADKQH</sequence>
<dbReference type="Proteomes" id="UP000290189">
    <property type="component" value="Unassembled WGS sequence"/>
</dbReference>
<keyword evidence="3" id="KW-0496">Mitochondrion</keyword>
<dbReference type="AlphaFoldDB" id="A0A0G4J4E4"/>
<reference evidence="2 4" key="1">
    <citation type="submission" date="2015-02" db="EMBL/GenBank/DDBJ databases">
        <authorList>
            <person name="Chooi Y.-H."/>
        </authorList>
    </citation>
    <scope>NUCLEOTIDE SEQUENCE [LARGE SCALE GENOMIC DNA]</scope>
    <source>
        <strain evidence="2">E3</strain>
    </source>
</reference>
<dbReference type="PANTHER" id="PTHR14485">
    <property type="entry name" value="TETRATRICOPEPTIDE REPEAT PROTEIN 23"/>
    <property type="match status" value="1"/>
</dbReference>
<keyword evidence="4" id="KW-1185">Reference proteome</keyword>
<evidence type="ECO:0000313" key="3">
    <source>
        <dbReference type="EMBL" id="SPR01726.1"/>
    </source>
</evidence>
<name>A0A0G4J4E4_PLABS</name>
<dbReference type="EMBL" id="CDSF01000130">
    <property type="protein sequence ID" value="CEP02513.1"/>
    <property type="molecule type" value="Genomic_DNA"/>
</dbReference>
<dbReference type="EMBL" id="OVEO01000019">
    <property type="protein sequence ID" value="SPR01726.1"/>
    <property type="molecule type" value="Genomic_DNA"/>
</dbReference>
<dbReference type="PANTHER" id="PTHR14485:SF2">
    <property type="entry name" value="FUNGAL STAND N-TERMINAL GOODBYE DOMAIN-CONTAINING PROTEIN"/>
    <property type="match status" value="1"/>
</dbReference>
<dbReference type="InterPro" id="IPR011990">
    <property type="entry name" value="TPR-like_helical_dom_sf"/>
</dbReference>
<gene>
    <name evidence="2" type="ORF">PBRA_009097</name>
    <name evidence="3" type="ORF">PLBR_LOCUS8941</name>
</gene>
<feature type="region of interest" description="Disordered" evidence="1">
    <location>
        <begin position="28"/>
        <end position="75"/>
    </location>
</feature>
<accession>A0A0G4J4E4</accession>
<evidence type="ECO:0000313" key="4">
    <source>
        <dbReference type="Proteomes" id="UP000039324"/>
    </source>
</evidence>
<organism evidence="2 4">
    <name type="scientific">Plasmodiophora brassicae</name>
    <name type="common">Clubroot disease agent</name>
    <dbReference type="NCBI Taxonomy" id="37360"/>
    <lineage>
        <taxon>Eukaryota</taxon>
        <taxon>Sar</taxon>
        <taxon>Rhizaria</taxon>
        <taxon>Endomyxa</taxon>
        <taxon>Phytomyxea</taxon>
        <taxon>Plasmodiophorida</taxon>
        <taxon>Plasmodiophoridae</taxon>
        <taxon>Plasmodiophora</taxon>
    </lineage>
</organism>
<dbReference type="SUPFAM" id="SSF48452">
    <property type="entry name" value="TPR-like"/>
    <property type="match status" value="1"/>
</dbReference>
<evidence type="ECO:0008006" key="6">
    <source>
        <dbReference type="Google" id="ProtNLM"/>
    </source>
</evidence>
<dbReference type="Proteomes" id="UP000039324">
    <property type="component" value="Unassembled WGS sequence"/>
</dbReference>
<evidence type="ECO:0000313" key="5">
    <source>
        <dbReference type="Proteomes" id="UP000290189"/>
    </source>
</evidence>
<dbReference type="InterPro" id="IPR019734">
    <property type="entry name" value="TPR_rpt"/>
</dbReference>
<geneLocation type="mitochondrion" evidence="3"/>